<accession>A0ABR2RD59</accession>
<evidence type="ECO:0000313" key="3">
    <source>
        <dbReference type="Proteomes" id="UP001396334"/>
    </source>
</evidence>
<feature type="compositionally biased region" description="Basic residues" evidence="1">
    <location>
        <begin position="8"/>
        <end position="18"/>
    </location>
</feature>
<organism evidence="2 3">
    <name type="scientific">Hibiscus sabdariffa</name>
    <name type="common">roselle</name>
    <dbReference type="NCBI Taxonomy" id="183260"/>
    <lineage>
        <taxon>Eukaryota</taxon>
        <taxon>Viridiplantae</taxon>
        <taxon>Streptophyta</taxon>
        <taxon>Embryophyta</taxon>
        <taxon>Tracheophyta</taxon>
        <taxon>Spermatophyta</taxon>
        <taxon>Magnoliopsida</taxon>
        <taxon>eudicotyledons</taxon>
        <taxon>Gunneridae</taxon>
        <taxon>Pentapetalae</taxon>
        <taxon>rosids</taxon>
        <taxon>malvids</taxon>
        <taxon>Malvales</taxon>
        <taxon>Malvaceae</taxon>
        <taxon>Malvoideae</taxon>
        <taxon>Hibiscus</taxon>
    </lineage>
</organism>
<comment type="caution">
    <text evidence="2">The sequence shown here is derived from an EMBL/GenBank/DDBJ whole genome shotgun (WGS) entry which is preliminary data.</text>
</comment>
<gene>
    <name evidence="2" type="ORF">V6N11_043757</name>
</gene>
<dbReference type="EMBL" id="JBBPBN010000023">
    <property type="protein sequence ID" value="KAK9010890.1"/>
    <property type="molecule type" value="Genomic_DNA"/>
</dbReference>
<evidence type="ECO:0000313" key="2">
    <source>
        <dbReference type="EMBL" id="KAK9010890.1"/>
    </source>
</evidence>
<proteinExistence type="predicted"/>
<keyword evidence="3" id="KW-1185">Reference proteome</keyword>
<evidence type="ECO:0000256" key="1">
    <source>
        <dbReference type="SAM" id="MobiDB-lite"/>
    </source>
</evidence>
<feature type="region of interest" description="Disordered" evidence="1">
    <location>
        <begin position="1"/>
        <end position="73"/>
    </location>
</feature>
<name>A0ABR2RD59_9ROSI</name>
<sequence>MRASFTRTTRRKRKKKEVSRKEEQKEEGSLTTVATASHVTTVGPPIVLRSPARPIGSHPLPPSFSHRMSPTTGELKYPKWRGLGCWRFSVMGR</sequence>
<feature type="compositionally biased region" description="Basic and acidic residues" evidence="1">
    <location>
        <begin position="19"/>
        <end position="28"/>
    </location>
</feature>
<dbReference type="Proteomes" id="UP001396334">
    <property type="component" value="Unassembled WGS sequence"/>
</dbReference>
<reference evidence="2 3" key="1">
    <citation type="journal article" date="2024" name="G3 (Bethesda)">
        <title>Genome assembly of Hibiscus sabdariffa L. provides insights into metabolisms of medicinal natural products.</title>
        <authorList>
            <person name="Kim T."/>
        </authorList>
    </citation>
    <scope>NUCLEOTIDE SEQUENCE [LARGE SCALE GENOMIC DNA]</scope>
    <source>
        <strain evidence="2">TK-2024</strain>
        <tissue evidence="2">Old leaves</tissue>
    </source>
</reference>
<protein>
    <submittedName>
        <fullName evidence="2">Uncharacterized protein</fullName>
    </submittedName>
</protein>
<feature type="compositionally biased region" description="Low complexity" evidence="1">
    <location>
        <begin position="31"/>
        <end position="42"/>
    </location>
</feature>